<dbReference type="AlphaFoldDB" id="A0A9X0CW51"/>
<evidence type="ECO:0000256" key="7">
    <source>
        <dbReference type="ARBA" id="ARBA00023065"/>
    </source>
</evidence>
<dbReference type="Gene3D" id="2.60.470.10">
    <property type="entry name" value="Acid-sensing ion channels like domains"/>
    <property type="match status" value="1"/>
</dbReference>
<evidence type="ECO:0000256" key="11">
    <source>
        <dbReference type="RuleBase" id="RU000679"/>
    </source>
</evidence>
<protein>
    <submittedName>
        <fullName evidence="12">Acid-sensing ion channel 2</fullName>
    </submittedName>
</protein>
<evidence type="ECO:0000256" key="2">
    <source>
        <dbReference type="ARBA" id="ARBA00022448"/>
    </source>
</evidence>
<evidence type="ECO:0000256" key="1">
    <source>
        <dbReference type="ARBA" id="ARBA00004141"/>
    </source>
</evidence>
<comment type="subcellular location">
    <subcellularLocation>
        <location evidence="1">Membrane</location>
        <topology evidence="1">Multi-pass membrane protein</topology>
    </subcellularLocation>
</comment>
<evidence type="ECO:0000313" key="13">
    <source>
        <dbReference type="Proteomes" id="UP001163046"/>
    </source>
</evidence>
<evidence type="ECO:0000256" key="8">
    <source>
        <dbReference type="ARBA" id="ARBA00023136"/>
    </source>
</evidence>
<evidence type="ECO:0000256" key="9">
    <source>
        <dbReference type="ARBA" id="ARBA00023201"/>
    </source>
</evidence>
<keyword evidence="3 11" id="KW-0894">Sodium channel</keyword>
<comment type="caution">
    <text evidence="12">The sequence shown here is derived from an EMBL/GenBank/DDBJ whole genome shotgun (WGS) entry which is preliminary data.</text>
</comment>
<evidence type="ECO:0000313" key="12">
    <source>
        <dbReference type="EMBL" id="KAJ7377745.1"/>
    </source>
</evidence>
<organism evidence="12 13">
    <name type="scientific">Desmophyllum pertusum</name>
    <dbReference type="NCBI Taxonomy" id="174260"/>
    <lineage>
        <taxon>Eukaryota</taxon>
        <taxon>Metazoa</taxon>
        <taxon>Cnidaria</taxon>
        <taxon>Anthozoa</taxon>
        <taxon>Hexacorallia</taxon>
        <taxon>Scleractinia</taxon>
        <taxon>Caryophylliina</taxon>
        <taxon>Caryophylliidae</taxon>
        <taxon>Desmophyllum</taxon>
    </lineage>
</organism>
<dbReference type="Pfam" id="PF00858">
    <property type="entry name" value="ASC"/>
    <property type="match status" value="1"/>
</dbReference>
<dbReference type="InterPro" id="IPR001873">
    <property type="entry name" value="ENaC"/>
</dbReference>
<evidence type="ECO:0000256" key="3">
    <source>
        <dbReference type="ARBA" id="ARBA00022461"/>
    </source>
</evidence>
<accession>A0A9X0CW51</accession>
<keyword evidence="10 11" id="KW-0407">Ion channel</keyword>
<reference evidence="12" key="1">
    <citation type="submission" date="2023-01" db="EMBL/GenBank/DDBJ databases">
        <title>Genome assembly of the deep-sea coral Lophelia pertusa.</title>
        <authorList>
            <person name="Herrera S."/>
            <person name="Cordes E."/>
        </authorList>
    </citation>
    <scope>NUCLEOTIDE SEQUENCE</scope>
    <source>
        <strain evidence="12">USNM1676648</strain>
        <tissue evidence="12">Polyp</tissue>
    </source>
</reference>
<dbReference type="InterPro" id="IPR020903">
    <property type="entry name" value="ENaC_CS"/>
</dbReference>
<keyword evidence="5" id="KW-1133">Transmembrane helix</keyword>
<keyword evidence="6" id="KW-0915">Sodium</keyword>
<sequence length="444" mass="50044">MDKVNPENGIAWTQQPSKSAAIKKTWNSFVESSTLHGMRYVFTSPTTFRRILWAFFLLSGMGYFSFHSSKLLEKYFSYPIATKVTLVHEKEPDFPSVTICNFNMFRKSLVNAYNYEQVLRYTTRDQFGKFAGIEINDSNIDWSVYEGVNMSLVYHLGGHQMQDMLKGCSWSGEKCSYKNFTPVLTSMGLCHTFNSGKSGQDILRVKDAGAKFGLSLMLSIEQSEYFGLMTLLAGIKVLIHHHETPPMVAQLGFSVAPGTSTFAAVRKEEVHNLKSPYESNCTDSDVNNLRDYTKYTTSACMLKCHTRHVVKQCGCRDIKMTAIDDAKVCDVHKTSTCVFRKWKTFIGPLTKGFSGVNASDIPHLIENYSDDYSKAYRENLLELNIYFQELNVYFIEQQPAYDFESLLGEIGGQLGLCIGASLLTVLEFCDVTFSIAKIRLGGEG</sequence>
<keyword evidence="4 11" id="KW-0812">Transmembrane</keyword>
<dbReference type="PANTHER" id="PTHR11690">
    <property type="entry name" value="AMILORIDE-SENSITIVE SODIUM CHANNEL-RELATED"/>
    <property type="match status" value="1"/>
</dbReference>
<evidence type="ECO:0000256" key="4">
    <source>
        <dbReference type="ARBA" id="ARBA00022692"/>
    </source>
</evidence>
<keyword evidence="9 11" id="KW-0739">Sodium transport</keyword>
<evidence type="ECO:0000256" key="6">
    <source>
        <dbReference type="ARBA" id="ARBA00023053"/>
    </source>
</evidence>
<proteinExistence type="inferred from homology"/>
<dbReference type="PRINTS" id="PR01078">
    <property type="entry name" value="AMINACHANNEL"/>
</dbReference>
<evidence type="ECO:0000256" key="10">
    <source>
        <dbReference type="ARBA" id="ARBA00023303"/>
    </source>
</evidence>
<dbReference type="PROSITE" id="PS01206">
    <property type="entry name" value="ASC"/>
    <property type="match status" value="1"/>
</dbReference>
<dbReference type="Proteomes" id="UP001163046">
    <property type="component" value="Unassembled WGS sequence"/>
</dbReference>
<keyword evidence="13" id="KW-1185">Reference proteome</keyword>
<dbReference type="OrthoDB" id="5989449at2759"/>
<evidence type="ECO:0000256" key="5">
    <source>
        <dbReference type="ARBA" id="ARBA00022989"/>
    </source>
</evidence>
<gene>
    <name evidence="12" type="primary">ASIC2_7</name>
    <name evidence="12" type="ORF">OS493_026881</name>
</gene>
<dbReference type="GO" id="GO:0015280">
    <property type="term" value="F:ligand-gated sodium channel activity"/>
    <property type="evidence" value="ECO:0007669"/>
    <property type="project" value="TreeGrafter"/>
</dbReference>
<comment type="similarity">
    <text evidence="11">Belongs to the amiloride-sensitive sodium channel (TC 1.A.6) family.</text>
</comment>
<dbReference type="GO" id="GO:0005886">
    <property type="term" value="C:plasma membrane"/>
    <property type="evidence" value="ECO:0007669"/>
    <property type="project" value="TreeGrafter"/>
</dbReference>
<keyword evidence="2 11" id="KW-0813">Transport</keyword>
<keyword evidence="8" id="KW-0472">Membrane</keyword>
<name>A0A9X0CW51_9CNID</name>
<dbReference type="EMBL" id="MU826373">
    <property type="protein sequence ID" value="KAJ7377745.1"/>
    <property type="molecule type" value="Genomic_DNA"/>
</dbReference>
<dbReference type="PANTHER" id="PTHR11690:SF300">
    <property type="entry name" value="PICKPOCKET PROTEIN 19"/>
    <property type="match status" value="1"/>
</dbReference>
<keyword evidence="7 11" id="KW-0406">Ion transport</keyword>